<dbReference type="PANTHER" id="PTHR46411:SF3">
    <property type="entry name" value="AAA+ ATPASE DOMAIN-CONTAINING PROTEIN"/>
    <property type="match status" value="1"/>
</dbReference>
<gene>
    <name evidence="2" type="ORF">Z517_11744</name>
</gene>
<dbReference type="OrthoDB" id="10042665at2759"/>
<evidence type="ECO:0000313" key="2">
    <source>
        <dbReference type="EMBL" id="KIW74973.1"/>
    </source>
</evidence>
<proteinExistence type="predicted"/>
<dbReference type="Pfam" id="PF00004">
    <property type="entry name" value="AAA"/>
    <property type="match status" value="1"/>
</dbReference>
<dbReference type="EMBL" id="KN846976">
    <property type="protein sequence ID" value="KIW74973.1"/>
    <property type="molecule type" value="Genomic_DNA"/>
</dbReference>
<dbReference type="GO" id="GO:0016887">
    <property type="term" value="F:ATP hydrolysis activity"/>
    <property type="evidence" value="ECO:0007669"/>
    <property type="project" value="InterPro"/>
</dbReference>
<dbReference type="SMART" id="SM00382">
    <property type="entry name" value="AAA"/>
    <property type="match status" value="1"/>
</dbReference>
<dbReference type="InterPro" id="IPR003959">
    <property type="entry name" value="ATPase_AAA_core"/>
</dbReference>
<dbReference type="VEuPathDB" id="FungiDB:Z517_11744"/>
<dbReference type="GeneID" id="25311234"/>
<dbReference type="SUPFAM" id="SSF52540">
    <property type="entry name" value="P-loop containing nucleoside triphosphate hydrolases"/>
    <property type="match status" value="1"/>
</dbReference>
<dbReference type="InterPro" id="IPR003593">
    <property type="entry name" value="AAA+_ATPase"/>
</dbReference>
<keyword evidence="3" id="KW-1185">Reference proteome</keyword>
<dbReference type="AlphaFoldDB" id="A0A0D2G2K0"/>
<dbReference type="STRING" id="1442368.A0A0D2G2K0"/>
<accession>A0A0D2G2K0</accession>
<dbReference type="CDD" id="cd19481">
    <property type="entry name" value="RecA-like_protease"/>
    <property type="match status" value="1"/>
</dbReference>
<name>A0A0D2G2K0_9EURO</name>
<protein>
    <recommendedName>
        <fullName evidence="1">AAA+ ATPase domain-containing protein</fullName>
    </recommendedName>
</protein>
<sequence length="432" mass="48260">MAAVHLAACSRRSKHHNYQQDNVNSWRPAATDCCPTSHFMVVRAFSITLLFDANQSGELMADSLIQQKDEAVITASDKTNSKPTAYIDVNSEELRDILRMLLQEVNWISLGGDKPAFEQSLLFHYLPELEAYRANRKSVRAFDLLIQTRHDPPREYAVEDIEHVQWSNQLFTSLTIPARKKEVVMAVAQNRLGEPGSGSVSTTKAFDGIAGEKGRGIDILLFGPPGVGKTFTAEALSEHFHRPLYLISAGELCLDAAELEWQLGRIFQTVKARNVLLLLDEADVFLQARFQLTLERNRLVAIFLRRMGFFNGVFFLSTDLTNDFDGAILNRIHLRMKYEDLDKKARQVVIAQSLKKVREGGGSSSISMEDLEPFACVQLNGREIRNTIATANDLASGKGDCLSFSHISHALTANSHFIPEASLISVDDSLYE</sequence>
<dbReference type="PANTHER" id="PTHR46411">
    <property type="entry name" value="FAMILY ATPASE, PUTATIVE-RELATED"/>
    <property type="match status" value="1"/>
</dbReference>
<dbReference type="Gene3D" id="3.40.50.300">
    <property type="entry name" value="P-loop containing nucleotide triphosphate hydrolases"/>
    <property type="match status" value="1"/>
</dbReference>
<dbReference type="RefSeq" id="XP_013278781.1">
    <property type="nucleotide sequence ID" value="XM_013423327.1"/>
</dbReference>
<feature type="domain" description="AAA+ ATPase" evidence="1">
    <location>
        <begin position="215"/>
        <end position="340"/>
    </location>
</feature>
<evidence type="ECO:0000313" key="3">
    <source>
        <dbReference type="Proteomes" id="UP000053029"/>
    </source>
</evidence>
<organism evidence="2 3">
    <name type="scientific">Fonsecaea pedrosoi CBS 271.37</name>
    <dbReference type="NCBI Taxonomy" id="1442368"/>
    <lineage>
        <taxon>Eukaryota</taxon>
        <taxon>Fungi</taxon>
        <taxon>Dikarya</taxon>
        <taxon>Ascomycota</taxon>
        <taxon>Pezizomycotina</taxon>
        <taxon>Eurotiomycetes</taxon>
        <taxon>Chaetothyriomycetidae</taxon>
        <taxon>Chaetothyriales</taxon>
        <taxon>Herpotrichiellaceae</taxon>
        <taxon>Fonsecaea</taxon>
    </lineage>
</organism>
<reference evidence="2 3" key="1">
    <citation type="submission" date="2015-01" db="EMBL/GenBank/DDBJ databases">
        <title>The Genome Sequence of Fonsecaea pedrosoi CBS 271.37.</title>
        <authorList>
            <consortium name="The Broad Institute Genomics Platform"/>
            <person name="Cuomo C."/>
            <person name="de Hoog S."/>
            <person name="Gorbushina A."/>
            <person name="Stielow B."/>
            <person name="Teixiera M."/>
            <person name="Abouelleil A."/>
            <person name="Chapman S.B."/>
            <person name="Priest M."/>
            <person name="Young S.K."/>
            <person name="Wortman J."/>
            <person name="Nusbaum C."/>
            <person name="Birren B."/>
        </authorList>
    </citation>
    <scope>NUCLEOTIDE SEQUENCE [LARGE SCALE GENOMIC DNA]</scope>
    <source>
        <strain evidence="2 3">CBS 271.37</strain>
    </source>
</reference>
<dbReference type="HOGENOM" id="CLU_634659_0_0_1"/>
<dbReference type="InterPro" id="IPR027417">
    <property type="entry name" value="P-loop_NTPase"/>
</dbReference>
<evidence type="ECO:0000259" key="1">
    <source>
        <dbReference type="SMART" id="SM00382"/>
    </source>
</evidence>
<dbReference type="Proteomes" id="UP000053029">
    <property type="component" value="Unassembled WGS sequence"/>
</dbReference>
<dbReference type="GO" id="GO:0005524">
    <property type="term" value="F:ATP binding"/>
    <property type="evidence" value="ECO:0007669"/>
    <property type="project" value="InterPro"/>
</dbReference>